<sequence length="111" mass="12206">MEVEGADGGRKGDGGERDNGGRWKLMEGVTIIEAGRSDAFESNSTYCLRNPTVNERSNMFCIDSNQINYTCVDDSTTPLFLDVVPASATKVISCPRPALDRRDEPLNIKFT</sequence>
<protein>
    <submittedName>
        <fullName evidence="2">Uncharacterized protein</fullName>
    </submittedName>
</protein>
<comment type="caution">
    <text evidence="2">The sequence shown here is derived from an EMBL/GenBank/DDBJ whole genome shotgun (WGS) entry which is preliminary data.</text>
</comment>
<evidence type="ECO:0000256" key="1">
    <source>
        <dbReference type="SAM" id="MobiDB-lite"/>
    </source>
</evidence>
<evidence type="ECO:0000313" key="3">
    <source>
        <dbReference type="Proteomes" id="UP000299102"/>
    </source>
</evidence>
<organism evidence="2 3">
    <name type="scientific">Eumeta variegata</name>
    <name type="common">Bagworm moth</name>
    <name type="synonym">Eumeta japonica</name>
    <dbReference type="NCBI Taxonomy" id="151549"/>
    <lineage>
        <taxon>Eukaryota</taxon>
        <taxon>Metazoa</taxon>
        <taxon>Ecdysozoa</taxon>
        <taxon>Arthropoda</taxon>
        <taxon>Hexapoda</taxon>
        <taxon>Insecta</taxon>
        <taxon>Pterygota</taxon>
        <taxon>Neoptera</taxon>
        <taxon>Endopterygota</taxon>
        <taxon>Lepidoptera</taxon>
        <taxon>Glossata</taxon>
        <taxon>Ditrysia</taxon>
        <taxon>Tineoidea</taxon>
        <taxon>Psychidae</taxon>
        <taxon>Oiketicinae</taxon>
        <taxon>Eumeta</taxon>
    </lineage>
</organism>
<proteinExistence type="predicted"/>
<name>A0A4C1UWP8_EUMVA</name>
<gene>
    <name evidence="2" type="ORF">EVAR_28551_1</name>
</gene>
<reference evidence="2 3" key="1">
    <citation type="journal article" date="2019" name="Commun. Biol.">
        <title>The bagworm genome reveals a unique fibroin gene that provides high tensile strength.</title>
        <authorList>
            <person name="Kono N."/>
            <person name="Nakamura H."/>
            <person name="Ohtoshi R."/>
            <person name="Tomita M."/>
            <person name="Numata K."/>
            <person name="Arakawa K."/>
        </authorList>
    </citation>
    <scope>NUCLEOTIDE SEQUENCE [LARGE SCALE GENOMIC DNA]</scope>
</reference>
<dbReference type="Proteomes" id="UP000299102">
    <property type="component" value="Unassembled WGS sequence"/>
</dbReference>
<accession>A0A4C1UWP8</accession>
<feature type="compositionally biased region" description="Basic and acidic residues" evidence="1">
    <location>
        <begin position="7"/>
        <end position="22"/>
    </location>
</feature>
<feature type="region of interest" description="Disordered" evidence="1">
    <location>
        <begin position="1"/>
        <end position="22"/>
    </location>
</feature>
<evidence type="ECO:0000313" key="2">
    <source>
        <dbReference type="EMBL" id="GBP30911.1"/>
    </source>
</evidence>
<dbReference type="EMBL" id="BGZK01000239">
    <property type="protein sequence ID" value="GBP30911.1"/>
    <property type="molecule type" value="Genomic_DNA"/>
</dbReference>
<keyword evidence="3" id="KW-1185">Reference proteome</keyword>
<dbReference type="AlphaFoldDB" id="A0A4C1UWP8"/>